<dbReference type="Proteomes" id="UP000521379">
    <property type="component" value="Unassembled WGS sequence"/>
</dbReference>
<keyword evidence="2" id="KW-1185">Reference proteome</keyword>
<sequence>MNEMGEGRLLDDVAPRVLADLTGCVVVVTGANGGQGLAEAAMLVTAGARVIVGDLKPEPSDELRRVLDDADRATGGADYVCLDGTSPEA</sequence>
<dbReference type="AlphaFoldDB" id="A0A846TVM5"/>
<organism evidence="1 2">
    <name type="scientific">Kocuria subflava</name>
    <dbReference type="NCBI Taxonomy" id="1736139"/>
    <lineage>
        <taxon>Bacteria</taxon>
        <taxon>Bacillati</taxon>
        <taxon>Actinomycetota</taxon>
        <taxon>Actinomycetes</taxon>
        <taxon>Micrococcales</taxon>
        <taxon>Micrococcaceae</taxon>
        <taxon>Kocuria</taxon>
    </lineage>
</organism>
<name>A0A846TVM5_9MICC</name>
<accession>A0A846TVM5</accession>
<evidence type="ECO:0008006" key="3">
    <source>
        <dbReference type="Google" id="ProtNLM"/>
    </source>
</evidence>
<feature type="non-terminal residue" evidence="1">
    <location>
        <position position="89"/>
    </location>
</feature>
<evidence type="ECO:0000313" key="2">
    <source>
        <dbReference type="Proteomes" id="UP000521379"/>
    </source>
</evidence>
<protein>
    <recommendedName>
        <fullName evidence="3">Short-chain dehydrogenase</fullName>
    </recommendedName>
</protein>
<dbReference type="InterPro" id="IPR036291">
    <property type="entry name" value="NAD(P)-bd_dom_sf"/>
</dbReference>
<comment type="caution">
    <text evidence="1">The sequence shown here is derived from an EMBL/GenBank/DDBJ whole genome shotgun (WGS) entry which is preliminary data.</text>
</comment>
<proteinExistence type="predicted"/>
<dbReference type="Gene3D" id="3.40.50.720">
    <property type="entry name" value="NAD(P)-binding Rossmann-like Domain"/>
    <property type="match status" value="1"/>
</dbReference>
<evidence type="ECO:0000313" key="1">
    <source>
        <dbReference type="EMBL" id="NKE10939.1"/>
    </source>
</evidence>
<gene>
    <name evidence="1" type="ORF">GTW58_13645</name>
</gene>
<reference evidence="1 2" key="1">
    <citation type="submission" date="2020-02" db="EMBL/GenBank/DDBJ databases">
        <authorList>
            <person name="Sun Q."/>
        </authorList>
    </citation>
    <scope>NUCLEOTIDE SEQUENCE [LARGE SCALE GENOMIC DNA]</scope>
    <source>
        <strain evidence="1 2">YIM 13062</strain>
    </source>
</reference>
<dbReference type="EMBL" id="JAAVUN010000183">
    <property type="protein sequence ID" value="NKE10939.1"/>
    <property type="molecule type" value="Genomic_DNA"/>
</dbReference>
<dbReference type="SUPFAM" id="SSF51735">
    <property type="entry name" value="NAD(P)-binding Rossmann-fold domains"/>
    <property type="match status" value="1"/>
</dbReference>